<name>A0A2P5CII1_PARAD</name>
<evidence type="ECO:0000313" key="2">
    <source>
        <dbReference type="EMBL" id="PON60857.1"/>
    </source>
</evidence>
<dbReference type="Proteomes" id="UP000237105">
    <property type="component" value="Unassembled WGS sequence"/>
</dbReference>
<feature type="compositionally biased region" description="Low complexity" evidence="1">
    <location>
        <begin position="48"/>
        <end position="64"/>
    </location>
</feature>
<protein>
    <submittedName>
        <fullName evidence="2">Uncharacterized protein</fullName>
    </submittedName>
</protein>
<evidence type="ECO:0000256" key="1">
    <source>
        <dbReference type="SAM" id="MobiDB-lite"/>
    </source>
</evidence>
<proteinExistence type="predicted"/>
<reference evidence="3" key="1">
    <citation type="submission" date="2016-06" db="EMBL/GenBank/DDBJ databases">
        <title>Parallel loss of symbiosis genes in relatives of nitrogen-fixing non-legume Parasponia.</title>
        <authorList>
            <person name="Van Velzen R."/>
            <person name="Holmer R."/>
            <person name="Bu F."/>
            <person name="Rutten L."/>
            <person name="Van Zeijl A."/>
            <person name="Liu W."/>
            <person name="Santuari L."/>
            <person name="Cao Q."/>
            <person name="Sharma T."/>
            <person name="Shen D."/>
            <person name="Roswanjaya Y."/>
            <person name="Wardhani T."/>
            <person name="Kalhor M.S."/>
            <person name="Jansen J."/>
            <person name="Van den Hoogen J."/>
            <person name="Gungor B."/>
            <person name="Hartog M."/>
            <person name="Hontelez J."/>
            <person name="Verver J."/>
            <person name="Yang W.-C."/>
            <person name="Schijlen E."/>
            <person name="Repin R."/>
            <person name="Schilthuizen M."/>
            <person name="Schranz E."/>
            <person name="Heidstra R."/>
            <person name="Miyata K."/>
            <person name="Fedorova E."/>
            <person name="Kohlen W."/>
            <person name="Bisseling T."/>
            <person name="Smit S."/>
            <person name="Geurts R."/>
        </authorList>
    </citation>
    <scope>NUCLEOTIDE SEQUENCE [LARGE SCALE GENOMIC DNA]</scope>
    <source>
        <strain evidence="3">cv. WU1-14</strain>
    </source>
</reference>
<evidence type="ECO:0000313" key="3">
    <source>
        <dbReference type="Proteomes" id="UP000237105"/>
    </source>
</evidence>
<sequence>MQAKALPLSHLFSASLTREELITYLDNDRDPKPMSSGIDSEDGSLRMSSAGSAPPNSGSSSDGSGPKGKRFREEMRGIAIEKELKRAKVAKLKVQHDEQMGKLVLKHGKMFLNLLAN</sequence>
<keyword evidence="3" id="KW-1185">Reference proteome</keyword>
<comment type="caution">
    <text evidence="2">The sequence shown here is derived from an EMBL/GenBank/DDBJ whole genome shotgun (WGS) entry which is preliminary data.</text>
</comment>
<dbReference type="AlphaFoldDB" id="A0A2P5CII1"/>
<organism evidence="2 3">
    <name type="scientific">Parasponia andersonii</name>
    <name type="common">Sponia andersonii</name>
    <dbReference type="NCBI Taxonomy" id="3476"/>
    <lineage>
        <taxon>Eukaryota</taxon>
        <taxon>Viridiplantae</taxon>
        <taxon>Streptophyta</taxon>
        <taxon>Embryophyta</taxon>
        <taxon>Tracheophyta</taxon>
        <taxon>Spermatophyta</taxon>
        <taxon>Magnoliopsida</taxon>
        <taxon>eudicotyledons</taxon>
        <taxon>Gunneridae</taxon>
        <taxon>Pentapetalae</taxon>
        <taxon>rosids</taxon>
        <taxon>fabids</taxon>
        <taxon>Rosales</taxon>
        <taxon>Cannabaceae</taxon>
        <taxon>Parasponia</taxon>
    </lineage>
</organism>
<dbReference type="EMBL" id="JXTB01000126">
    <property type="protein sequence ID" value="PON60857.1"/>
    <property type="molecule type" value="Genomic_DNA"/>
</dbReference>
<gene>
    <name evidence="2" type="ORF">PanWU01x14_149860</name>
</gene>
<accession>A0A2P5CII1</accession>
<feature type="region of interest" description="Disordered" evidence="1">
    <location>
        <begin position="24"/>
        <end position="74"/>
    </location>
</feature>